<comment type="cofactor">
    <cofactor evidence="1">
        <name>Zn(2+)</name>
        <dbReference type="ChEBI" id="CHEBI:29105"/>
    </cofactor>
</comment>
<dbReference type="AlphaFoldDB" id="A0A0P5EQD0"/>
<evidence type="ECO:0000256" key="4">
    <source>
        <dbReference type="ARBA" id="ARBA00022525"/>
    </source>
</evidence>
<keyword evidence="6" id="KW-0732">Signal</keyword>
<evidence type="ECO:0000256" key="2">
    <source>
        <dbReference type="ARBA" id="ARBA00004613"/>
    </source>
</evidence>
<accession>A0A0P5EQD0</accession>
<dbReference type="InterPro" id="IPR041805">
    <property type="entry name" value="ASMase/PPN1_MPP"/>
</dbReference>
<dbReference type="Pfam" id="PF19272">
    <property type="entry name" value="ASMase_C"/>
    <property type="match status" value="1"/>
</dbReference>
<comment type="similarity">
    <text evidence="3">Belongs to the acid sphingomyelinase family.</text>
</comment>
<keyword evidence="7" id="KW-0378">Hydrolase</keyword>
<dbReference type="GO" id="GO:0005615">
    <property type="term" value="C:extracellular space"/>
    <property type="evidence" value="ECO:0007669"/>
    <property type="project" value="TreeGrafter"/>
</dbReference>
<keyword evidence="5" id="KW-0479">Metal-binding</keyword>
<evidence type="ECO:0000256" key="7">
    <source>
        <dbReference type="ARBA" id="ARBA00022801"/>
    </source>
</evidence>
<dbReference type="InterPro" id="IPR004843">
    <property type="entry name" value="Calcineurin-like_PHP"/>
</dbReference>
<organism evidence="10">
    <name type="scientific">Daphnia magna</name>
    <dbReference type="NCBI Taxonomy" id="35525"/>
    <lineage>
        <taxon>Eukaryota</taxon>
        <taxon>Metazoa</taxon>
        <taxon>Ecdysozoa</taxon>
        <taxon>Arthropoda</taxon>
        <taxon>Crustacea</taxon>
        <taxon>Branchiopoda</taxon>
        <taxon>Diplostraca</taxon>
        <taxon>Cladocera</taxon>
        <taxon>Anomopoda</taxon>
        <taxon>Daphniidae</taxon>
        <taxon>Daphnia</taxon>
    </lineage>
</organism>
<evidence type="ECO:0000256" key="9">
    <source>
        <dbReference type="ARBA" id="ARBA00023180"/>
    </source>
</evidence>
<evidence type="ECO:0000313" key="10">
    <source>
        <dbReference type="EMBL" id="JAL53228.1"/>
    </source>
</evidence>
<dbReference type="PANTHER" id="PTHR10340">
    <property type="entry name" value="SPHINGOMYELIN PHOSPHODIESTERASE"/>
    <property type="match status" value="1"/>
</dbReference>
<evidence type="ECO:0000256" key="1">
    <source>
        <dbReference type="ARBA" id="ARBA00001947"/>
    </source>
</evidence>
<sequence length="545" mass="62432">MCAMVITWHREREYSSGTIKIFFTLIQFSSFFIKLSAEPTEGHFWQLSDLHWDQKYSRDGDPRSMCHASNENHLLASSKLDTVDYMSAGQYGMYSCDAPWDLIEFSIKGMAQNTVNPNFIIWTGDNTPHVKDPSPDWSVIFSSLRNVSNTIRKNFPNTTLIPVLGNHDVFPEDLYPAEAEAFYHAYLIEGGWNELLDKQAQERFGKCGFYSLDVTADLKVIILNTNLYNVPNNLTHDQDDPCEQLKWLEFQLKMAESKRNKVIIAAHIPPGYFERWIGPPFFNPGQNDRYVQLIQTYGDIILTQVYGHTHTDSFRLIANDKGQVKSVAFVSPSVTPWLHTGGVNPSLRLYSYSLNGINDYWQYYFNLTGMAEQTPTNPQWQLLYQATVAYGVRDLSPENMLSIYRDMLADPKVFERYYFFNTVGHVFEECNAACMRDHICTISHLMVDDMQSCQDGKHVLFRNDLIMTTHFLNIVQRAKVVEIESLILVSVLTALTLICIVIASIVAVVYRRRVYNSLGLSSHEPFSPRPRASDYSPIISQDESA</sequence>
<dbReference type="GO" id="GO:0008081">
    <property type="term" value="F:phosphoric diester hydrolase activity"/>
    <property type="evidence" value="ECO:0007669"/>
    <property type="project" value="TreeGrafter"/>
</dbReference>
<proteinExistence type="inferred from homology"/>
<dbReference type="InterPro" id="IPR045473">
    <property type="entry name" value="ASM_C"/>
</dbReference>
<evidence type="ECO:0000256" key="6">
    <source>
        <dbReference type="ARBA" id="ARBA00022729"/>
    </source>
</evidence>
<dbReference type="InterPro" id="IPR029052">
    <property type="entry name" value="Metallo-depent_PP-like"/>
</dbReference>
<reference evidence="10" key="1">
    <citation type="submission" date="2015-10" db="EMBL/GenBank/DDBJ databases">
        <title>EvidentialGene: Evidence-directed Construction of Complete mRNA Transcriptomes without Genomes.</title>
        <authorList>
            <person name="Gilbert D.G."/>
        </authorList>
    </citation>
    <scope>NUCLEOTIDE SEQUENCE</scope>
</reference>
<dbReference type="EMBL" id="GDIQ01098498">
    <property type="protein sequence ID" value="JAL53228.1"/>
    <property type="molecule type" value="Transcribed_RNA"/>
</dbReference>
<dbReference type="Pfam" id="PF00149">
    <property type="entry name" value="Metallophos"/>
    <property type="match status" value="1"/>
</dbReference>
<protein>
    <submittedName>
        <fullName evidence="10">Acid sphingomyelinase phosphodiesterase 3b</fullName>
    </submittedName>
</protein>
<dbReference type="OrthoDB" id="6337601at2759"/>
<comment type="subcellular location">
    <subcellularLocation>
        <location evidence="2">Secreted</location>
    </subcellularLocation>
</comment>
<evidence type="ECO:0000256" key="3">
    <source>
        <dbReference type="ARBA" id="ARBA00008234"/>
    </source>
</evidence>
<dbReference type="CDD" id="cd00842">
    <property type="entry name" value="MPP_ASMase"/>
    <property type="match status" value="1"/>
</dbReference>
<dbReference type="SUPFAM" id="SSF56300">
    <property type="entry name" value="Metallo-dependent phosphatases"/>
    <property type="match status" value="1"/>
</dbReference>
<evidence type="ECO:0000256" key="8">
    <source>
        <dbReference type="ARBA" id="ARBA00022833"/>
    </source>
</evidence>
<dbReference type="PANTHER" id="PTHR10340:SF57">
    <property type="entry name" value="METALLOPHOS DOMAIN-CONTAINING PROTEIN"/>
    <property type="match status" value="1"/>
</dbReference>
<keyword evidence="9" id="KW-0325">Glycoprotein</keyword>
<name>A0A0P5EQD0_9CRUS</name>
<keyword evidence="4" id="KW-0964">Secreted</keyword>
<dbReference type="Gene3D" id="3.60.21.10">
    <property type="match status" value="1"/>
</dbReference>
<evidence type="ECO:0000256" key="5">
    <source>
        <dbReference type="ARBA" id="ARBA00022723"/>
    </source>
</evidence>
<keyword evidence="8" id="KW-0862">Zinc</keyword>
<dbReference type="GO" id="GO:0046872">
    <property type="term" value="F:metal ion binding"/>
    <property type="evidence" value="ECO:0007669"/>
    <property type="project" value="UniProtKB-KW"/>
</dbReference>